<protein>
    <submittedName>
        <fullName evidence="2">Uncharacterized protein</fullName>
    </submittedName>
</protein>
<dbReference type="HOGENOM" id="CLU_3290237_0_0_9"/>
<evidence type="ECO:0000256" key="1">
    <source>
        <dbReference type="SAM" id="Phobius"/>
    </source>
</evidence>
<evidence type="ECO:0000313" key="3">
    <source>
        <dbReference type="Proteomes" id="UP000016637"/>
    </source>
</evidence>
<proteinExistence type="predicted"/>
<keyword evidence="1" id="KW-0812">Transmembrane</keyword>
<comment type="caution">
    <text evidence="2">The sequence shown here is derived from an EMBL/GenBank/DDBJ whole genome shotgun (WGS) entry which is preliminary data.</text>
</comment>
<sequence length="40" mass="4874">MIISCINEDIKYCVNKRITIYYKYICIIDCCIVVMFLQKY</sequence>
<organism evidence="2 3">
    <name type="scientific">Gemella bergeri ATCC 700627</name>
    <dbReference type="NCBI Taxonomy" id="1321820"/>
    <lineage>
        <taxon>Bacteria</taxon>
        <taxon>Bacillati</taxon>
        <taxon>Bacillota</taxon>
        <taxon>Bacilli</taxon>
        <taxon>Bacillales</taxon>
        <taxon>Gemellaceae</taxon>
        <taxon>Gemella</taxon>
    </lineage>
</organism>
<dbReference type="EMBL" id="AWVP01000057">
    <property type="protein sequence ID" value="ERK58033.1"/>
    <property type="molecule type" value="Genomic_DNA"/>
</dbReference>
<keyword evidence="1" id="KW-1133">Transmembrane helix</keyword>
<accession>U2RWV2</accession>
<reference evidence="2 3" key="1">
    <citation type="submission" date="2013-08" db="EMBL/GenBank/DDBJ databases">
        <authorList>
            <person name="Weinstock G."/>
            <person name="Sodergren E."/>
            <person name="Wylie T."/>
            <person name="Fulton L."/>
            <person name="Fulton R."/>
            <person name="Fronick C."/>
            <person name="O'Laughlin M."/>
            <person name="Godfrey J."/>
            <person name="Miner T."/>
            <person name="Herter B."/>
            <person name="Appelbaum E."/>
            <person name="Cordes M."/>
            <person name="Lek S."/>
            <person name="Wollam A."/>
            <person name="Pepin K.H."/>
            <person name="Palsikar V.B."/>
            <person name="Mitreva M."/>
            <person name="Wilson R.K."/>
        </authorList>
    </citation>
    <scope>NUCLEOTIDE SEQUENCE [LARGE SCALE GENOMIC DNA]</scope>
    <source>
        <strain evidence="2 3">ATCC 700627</strain>
    </source>
</reference>
<keyword evidence="1" id="KW-0472">Membrane</keyword>
<gene>
    <name evidence="2" type="ORF">HMPREF1983_00867</name>
</gene>
<name>U2RWV2_9BACL</name>
<evidence type="ECO:0000313" key="2">
    <source>
        <dbReference type="EMBL" id="ERK58033.1"/>
    </source>
</evidence>
<dbReference type="Proteomes" id="UP000016637">
    <property type="component" value="Unassembled WGS sequence"/>
</dbReference>
<dbReference type="AlphaFoldDB" id="U2RWV2"/>
<feature type="transmembrane region" description="Helical" evidence="1">
    <location>
        <begin position="20"/>
        <end position="37"/>
    </location>
</feature>
<keyword evidence="3" id="KW-1185">Reference proteome</keyword>